<evidence type="ECO:0000256" key="6">
    <source>
        <dbReference type="ARBA" id="ARBA00023004"/>
    </source>
</evidence>
<dbReference type="InterPro" id="IPR039426">
    <property type="entry name" value="TonB-dep_rcpt-like"/>
</dbReference>
<organism evidence="16 17">
    <name type="scientific">Ginsengibacter hankyongi</name>
    <dbReference type="NCBI Taxonomy" id="2607284"/>
    <lineage>
        <taxon>Bacteria</taxon>
        <taxon>Pseudomonadati</taxon>
        <taxon>Bacteroidota</taxon>
        <taxon>Chitinophagia</taxon>
        <taxon>Chitinophagales</taxon>
        <taxon>Chitinophagaceae</taxon>
        <taxon>Ginsengibacter</taxon>
    </lineage>
</organism>
<evidence type="ECO:0000256" key="7">
    <source>
        <dbReference type="ARBA" id="ARBA00023065"/>
    </source>
</evidence>
<evidence type="ECO:0000259" key="15">
    <source>
        <dbReference type="Pfam" id="PF07715"/>
    </source>
</evidence>
<dbReference type="Proteomes" id="UP000326903">
    <property type="component" value="Unassembled WGS sequence"/>
</dbReference>
<evidence type="ECO:0000256" key="1">
    <source>
        <dbReference type="ARBA" id="ARBA00004571"/>
    </source>
</evidence>
<dbReference type="Pfam" id="PF13715">
    <property type="entry name" value="CarbopepD_reg_2"/>
    <property type="match status" value="1"/>
</dbReference>
<sequence length="788" mass="87073">MLKIIRKKILFAMLLMLASAAVHSQVITGTITNSKSQPVADAFIHLLNTNAGTVSDARGNYSFQHIAAGTYNVSVSAVGYADKNEEVVVTTSGANLNIQLIDAMVQLDAVVVTAQKKEESLQNIPLSTTSISSKQVHQYKLWNSKELTAIVPNLYSNNSGDDRNVTSIRGIVTTSYDPAVATYIDGVNQFSLDTYISNLNDIERIEILRGPQGTLYGRNAMGGVINIITKQPTNATNGFVELNIGNHGEQRYSAGIRLPVIKNKLFFGASAMFNKRDGFYTNKFNNSSFDNQQGITGNYYLKYIPDARWAITLNVKHQNNKNDGAFPLVFGVDEAFKDPFQLSQNAIGKMFDNTVNASLTLNHSGTAFNFTSLSSWQQNHRYYNAPLDGDFSPADAVTIINNYGNKWNNVKVFTQELRFSSPANKSSSFKWTAGTYFFYQDNPTKQATHFGKDAGMLGVPDSNFSIINTTTGKNTGIAFYGQTSYSINKKLDLIAGLRYDYENRKLNVEGEYQKDGQGTFVTQPDTAGTVNYSAISPKLGLSYHVASNSNAYLTYTRGYRTGGLTQLSSDPSQPPLYSYKPEYSNNFEAGIKNTLFNDRLRLNIAVFLTHVNDAQVPTLILPDAITVTKNTGKLSSKGADLELSAAPLKGLQFDYDFGYTDAKYTSLKVSQNGQSVDLNGKKQIFTPDITSMLALQYNYSLAASKQTKLIARVEWLHLGTEYFDLANTIKQSPYSLINLRVGVSSKYCDLFLWSRNTSDKKYIAYAYDFGAVHLGDPATYGATLSYKF</sequence>
<keyword evidence="2 11" id="KW-0813">Transport</keyword>
<dbReference type="AlphaFoldDB" id="A0A5J5IEF7"/>
<evidence type="ECO:0000256" key="5">
    <source>
        <dbReference type="ARBA" id="ARBA00022692"/>
    </source>
</evidence>
<dbReference type="GO" id="GO:0009279">
    <property type="term" value="C:cell outer membrane"/>
    <property type="evidence" value="ECO:0007669"/>
    <property type="project" value="UniProtKB-SubCell"/>
</dbReference>
<evidence type="ECO:0000256" key="9">
    <source>
        <dbReference type="ARBA" id="ARBA00023136"/>
    </source>
</evidence>
<dbReference type="SUPFAM" id="SSF49464">
    <property type="entry name" value="Carboxypeptidase regulatory domain-like"/>
    <property type="match status" value="1"/>
</dbReference>
<keyword evidence="5 11" id="KW-0812">Transmembrane</keyword>
<dbReference type="InterPro" id="IPR000531">
    <property type="entry name" value="Beta-barrel_TonB"/>
</dbReference>
<keyword evidence="10 11" id="KW-0998">Cell outer membrane</keyword>
<dbReference type="Gene3D" id="2.40.170.20">
    <property type="entry name" value="TonB-dependent receptor, beta-barrel domain"/>
    <property type="match status" value="1"/>
</dbReference>
<dbReference type="EMBL" id="VYQF01000004">
    <property type="protein sequence ID" value="KAA9038187.1"/>
    <property type="molecule type" value="Genomic_DNA"/>
</dbReference>
<keyword evidence="8 12" id="KW-0798">TonB box</keyword>
<gene>
    <name evidence="16" type="ORF">FW778_15680</name>
</gene>
<evidence type="ECO:0000256" key="8">
    <source>
        <dbReference type="ARBA" id="ARBA00023077"/>
    </source>
</evidence>
<dbReference type="Pfam" id="PF07715">
    <property type="entry name" value="Plug"/>
    <property type="match status" value="1"/>
</dbReference>
<keyword evidence="13" id="KW-0732">Signal</keyword>
<dbReference type="PANTHER" id="PTHR32552">
    <property type="entry name" value="FERRICHROME IRON RECEPTOR-RELATED"/>
    <property type="match status" value="1"/>
</dbReference>
<dbReference type="InterPro" id="IPR012910">
    <property type="entry name" value="Plug_dom"/>
</dbReference>
<evidence type="ECO:0000256" key="4">
    <source>
        <dbReference type="ARBA" id="ARBA00022496"/>
    </source>
</evidence>
<keyword evidence="6" id="KW-0408">Iron</keyword>
<dbReference type="RefSeq" id="WP_150415747.1">
    <property type="nucleotide sequence ID" value="NZ_VYQF01000004.1"/>
</dbReference>
<protein>
    <submittedName>
        <fullName evidence="16">TonB-dependent receptor</fullName>
    </submittedName>
</protein>
<evidence type="ECO:0000313" key="17">
    <source>
        <dbReference type="Proteomes" id="UP000326903"/>
    </source>
</evidence>
<dbReference type="SUPFAM" id="SSF56935">
    <property type="entry name" value="Porins"/>
    <property type="match status" value="1"/>
</dbReference>
<keyword evidence="9 11" id="KW-0472">Membrane</keyword>
<evidence type="ECO:0000313" key="16">
    <source>
        <dbReference type="EMBL" id="KAA9038187.1"/>
    </source>
</evidence>
<evidence type="ECO:0000256" key="11">
    <source>
        <dbReference type="PROSITE-ProRule" id="PRU01360"/>
    </source>
</evidence>
<dbReference type="GO" id="GO:0006826">
    <property type="term" value="P:iron ion transport"/>
    <property type="evidence" value="ECO:0007669"/>
    <property type="project" value="UniProtKB-KW"/>
</dbReference>
<dbReference type="PANTHER" id="PTHR32552:SF81">
    <property type="entry name" value="TONB-DEPENDENT OUTER MEMBRANE RECEPTOR"/>
    <property type="match status" value="1"/>
</dbReference>
<comment type="caution">
    <text evidence="16">The sequence shown here is derived from an EMBL/GenBank/DDBJ whole genome shotgun (WGS) entry which is preliminary data.</text>
</comment>
<feature type="signal peptide" evidence="13">
    <location>
        <begin position="1"/>
        <end position="24"/>
    </location>
</feature>
<comment type="similarity">
    <text evidence="11 12">Belongs to the TonB-dependent receptor family.</text>
</comment>
<reference evidence="16 17" key="1">
    <citation type="submission" date="2019-09" db="EMBL/GenBank/DDBJ databases">
        <title>Draft genome sequence of Ginsengibacter sp. BR5-29.</title>
        <authorList>
            <person name="Im W.-T."/>
        </authorList>
    </citation>
    <scope>NUCLEOTIDE SEQUENCE [LARGE SCALE GENOMIC DNA]</scope>
    <source>
        <strain evidence="16 17">BR5-29</strain>
    </source>
</reference>
<evidence type="ECO:0000256" key="3">
    <source>
        <dbReference type="ARBA" id="ARBA00022452"/>
    </source>
</evidence>
<keyword evidence="7" id="KW-0406">Ion transport</keyword>
<keyword evidence="3 11" id="KW-1134">Transmembrane beta strand</keyword>
<dbReference type="Gene3D" id="2.60.40.1120">
    <property type="entry name" value="Carboxypeptidase-like, regulatory domain"/>
    <property type="match status" value="1"/>
</dbReference>
<evidence type="ECO:0000256" key="10">
    <source>
        <dbReference type="ARBA" id="ARBA00023237"/>
    </source>
</evidence>
<dbReference type="CDD" id="cd01347">
    <property type="entry name" value="ligand_gated_channel"/>
    <property type="match status" value="1"/>
</dbReference>
<feature type="domain" description="TonB-dependent receptor plug" evidence="15">
    <location>
        <begin position="121"/>
        <end position="224"/>
    </location>
</feature>
<dbReference type="Pfam" id="PF00593">
    <property type="entry name" value="TonB_dep_Rec_b-barrel"/>
    <property type="match status" value="1"/>
</dbReference>
<accession>A0A5J5IEF7</accession>
<comment type="subcellular location">
    <subcellularLocation>
        <location evidence="1 11">Cell outer membrane</location>
        <topology evidence="1 11">Multi-pass membrane protein</topology>
    </subcellularLocation>
</comment>
<dbReference type="InterPro" id="IPR036942">
    <property type="entry name" value="Beta-barrel_TonB_sf"/>
</dbReference>
<keyword evidence="4" id="KW-0410">Iron transport</keyword>
<evidence type="ECO:0000259" key="14">
    <source>
        <dbReference type="Pfam" id="PF00593"/>
    </source>
</evidence>
<evidence type="ECO:0000256" key="12">
    <source>
        <dbReference type="RuleBase" id="RU003357"/>
    </source>
</evidence>
<feature type="domain" description="TonB-dependent receptor-like beta-barrel" evidence="14">
    <location>
        <begin position="280"/>
        <end position="743"/>
    </location>
</feature>
<proteinExistence type="inferred from homology"/>
<keyword evidence="17" id="KW-1185">Reference proteome</keyword>
<keyword evidence="16" id="KW-0675">Receptor</keyword>
<feature type="chain" id="PRO_5023878764" evidence="13">
    <location>
        <begin position="25"/>
        <end position="788"/>
    </location>
</feature>
<evidence type="ECO:0000256" key="13">
    <source>
        <dbReference type="SAM" id="SignalP"/>
    </source>
</evidence>
<name>A0A5J5IEF7_9BACT</name>
<dbReference type="InterPro" id="IPR008969">
    <property type="entry name" value="CarboxyPept-like_regulatory"/>
</dbReference>
<evidence type="ECO:0000256" key="2">
    <source>
        <dbReference type="ARBA" id="ARBA00022448"/>
    </source>
</evidence>
<dbReference type="PROSITE" id="PS52016">
    <property type="entry name" value="TONB_DEPENDENT_REC_3"/>
    <property type="match status" value="1"/>
</dbReference>